<dbReference type="EMBL" id="CAJHJT010000001">
    <property type="protein sequence ID" value="CAD6996178.1"/>
    <property type="molecule type" value="Genomic_DNA"/>
</dbReference>
<gene>
    <name evidence="1" type="ORF">CCAP1982_LOCUS4870</name>
</gene>
<protein>
    <submittedName>
        <fullName evidence="1">(Mediterranean fruit fly) hypothetical protein</fullName>
    </submittedName>
</protein>
<proteinExistence type="predicted"/>
<keyword evidence="2" id="KW-1185">Reference proteome</keyword>
<dbReference type="AlphaFoldDB" id="A0A811UCY2"/>
<name>A0A811UCY2_CERCA</name>
<evidence type="ECO:0000313" key="1">
    <source>
        <dbReference type="EMBL" id="CAD6996178.1"/>
    </source>
</evidence>
<accession>A0A811UCY2</accession>
<organism evidence="1 2">
    <name type="scientific">Ceratitis capitata</name>
    <name type="common">Mediterranean fruit fly</name>
    <name type="synonym">Tephritis capitata</name>
    <dbReference type="NCBI Taxonomy" id="7213"/>
    <lineage>
        <taxon>Eukaryota</taxon>
        <taxon>Metazoa</taxon>
        <taxon>Ecdysozoa</taxon>
        <taxon>Arthropoda</taxon>
        <taxon>Hexapoda</taxon>
        <taxon>Insecta</taxon>
        <taxon>Pterygota</taxon>
        <taxon>Neoptera</taxon>
        <taxon>Endopterygota</taxon>
        <taxon>Diptera</taxon>
        <taxon>Brachycera</taxon>
        <taxon>Muscomorpha</taxon>
        <taxon>Tephritoidea</taxon>
        <taxon>Tephritidae</taxon>
        <taxon>Ceratitis</taxon>
        <taxon>Ceratitis</taxon>
    </lineage>
</organism>
<comment type="caution">
    <text evidence="1">The sequence shown here is derived from an EMBL/GenBank/DDBJ whole genome shotgun (WGS) entry which is preliminary data.</text>
</comment>
<reference evidence="1" key="1">
    <citation type="submission" date="2020-11" db="EMBL/GenBank/DDBJ databases">
        <authorList>
            <person name="Whitehead M."/>
        </authorList>
    </citation>
    <scope>NUCLEOTIDE SEQUENCE</scope>
    <source>
        <strain evidence="1">EGII</strain>
    </source>
</reference>
<sequence length="68" mass="8149">MELLLEAHQQKVLLTRLWLEMKTGNTTIIPRRKKQRLTTPKNNMHGSRVMLFIWRDQLGVFVWSCVQK</sequence>
<evidence type="ECO:0000313" key="2">
    <source>
        <dbReference type="Proteomes" id="UP000606786"/>
    </source>
</evidence>
<dbReference type="Proteomes" id="UP000606786">
    <property type="component" value="Unassembled WGS sequence"/>
</dbReference>